<dbReference type="PROSITE" id="PS50850">
    <property type="entry name" value="MFS"/>
    <property type="match status" value="1"/>
</dbReference>
<feature type="transmembrane region" description="Helical" evidence="8">
    <location>
        <begin position="210"/>
        <end position="229"/>
    </location>
</feature>
<dbReference type="KEGG" id="gji:H1R19_05245"/>
<dbReference type="SUPFAM" id="SSF103473">
    <property type="entry name" value="MFS general substrate transporter"/>
    <property type="match status" value="1"/>
</dbReference>
<dbReference type="Gene3D" id="1.20.1720.10">
    <property type="entry name" value="Multidrug resistance protein D"/>
    <property type="match status" value="1"/>
</dbReference>
<dbReference type="NCBIfam" id="TIGR00711">
    <property type="entry name" value="efflux_EmrB"/>
    <property type="match status" value="1"/>
</dbReference>
<dbReference type="Pfam" id="PF07690">
    <property type="entry name" value="MFS_1"/>
    <property type="match status" value="1"/>
</dbReference>
<evidence type="ECO:0000256" key="3">
    <source>
        <dbReference type="ARBA" id="ARBA00022448"/>
    </source>
</evidence>
<dbReference type="Gene3D" id="1.10.10.10">
    <property type="entry name" value="Winged helix-like DNA-binding domain superfamily/Winged helix DNA-binding domain"/>
    <property type="match status" value="1"/>
</dbReference>
<dbReference type="InterPro" id="IPR036259">
    <property type="entry name" value="MFS_trans_sf"/>
</dbReference>
<sequence>MTEATSADASAPAEEVDKRKIYAIFTGLMLAMLLAALDQTIVSTALPTITNDLGGAAHLSWVVTAYMLATTVTTPLWGKLGDLLGRKPLFILSVVIFLAGSALCGVAGSMWQLIAFRALQGVGGGGLIVLAQAIIGDVVSARERGRYQGMFGAVFGIASVAGPLLGGFLVDNLSWRWVFYVNLPVGAIALVAIVFLLPTTTGQTKPRIDYLGVFLLASAATCIVLVTSFGDTWGWSSALVLGLSALGVVCIVAFVFAERFAPEPVIPLRLFANRVFSVGSAVSFVVGFAMFGAITFMPMFLQHVRGESPTESGLTMIPMMIGLLITAIGSGQIISRTGRYKVFPIIGTAVFTVGLYLLSTMERSSSDLMIGLYLFVLGLGLGMVMQVLILAVQNGVAYRDLGTGTSGVTFFRTIGSAVGVAAFGAVFNARLGAELSDARPVGAVGRCSEEVLQASTITLRSCPADVQNWFLDGYTHAFETVFLVAVPIGVLAFALLWLWPEVPLREVTKMPDVGTSFGMASGRSSVEELRLQLWRALSRDEKLRAWEVVADTAGSRLSRGEAWMVSRVAEEGTLDVRSMSKVSHTPRDKVEETAHRLQDRGLITVGHGLAMITPAGAKEAQKLLDAQRERLEQYVADYPGGEDAEVDQLIESIARDLNAEAPEPAGV</sequence>
<evidence type="ECO:0000256" key="4">
    <source>
        <dbReference type="ARBA" id="ARBA00022475"/>
    </source>
</evidence>
<dbReference type="SUPFAM" id="SSF46785">
    <property type="entry name" value="Winged helix' DNA-binding domain"/>
    <property type="match status" value="1"/>
</dbReference>
<organism evidence="10 11">
    <name type="scientific">Gordonia jinghuaiqii</name>
    <dbReference type="NCBI Taxonomy" id="2758710"/>
    <lineage>
        <taxon>Bacteria</taxon>
        <taxon>Bacillati</taxon>
        <taxon>Actinomycetota</taxon>
        <taxon>Actinomycetes</taxon>
        <taxon>Mycobacteriales</taxon>
        <taxon>Gordoniaceae</taxon>
        <taxon>Gordonia</taxon>
    </lineage>
</organism>
<keyword evidence="7 8" id="KW-0472">Membrane</keyword>
<feature type="transmembrane region" description="Helical" evidence="8">
    <location>
        <begin position="235"/>
        <end position="257"/>
    </location>
</feature>
<feature type="transmembrane region" description="Helical" evidence="8">
    <location>
        <begin position="480"/>
        <end position="499"/>
    </location>
</feature>
<feature type="transmembrane region" description="Helical" evidence="8">
    <location>
        <begin position="342"/>
        <end position="358"/>
    </location>
</feature>
<dbReference type="InterPro" id="IPR020846">
    <property type="entry name" value="MFS_dom"/>
</dbReference>
<accession>A0A7D7LT00</accession>
<dbReference type="Gene3D" id="1.20.1250.20">
    <property type="entry name" value="MFS general substrate transporter like domains"/>
    <property type="match status" value="1"/>
</dbReference>
<evidence type="ECO:0000256" key="5">
    <source>
        <dbReference type="ARBA" id="ARBA00022692"/>
    </source>
</evidence>
<comment type="subcellular location">
    <subcellularLocation>
        <location evidence="1">Cell membrane</location>
        <topology evidence="1">Multi-pass membrane protein</topology>
    </subcellularLocation>
</comment>
<feature type="transmembrane region" description="Helical" evidence="8">
    <location>
        <begin position="278"/>
        <end position="301"/>
    </location>
</feature>
<dbReference type="FunFam" id="1.20.1720.10:FF:000004">
    <property type="entry name" value="EmrB/QacA family drug resistance transporter"/>
    <property type="match status" value="1"/>
</dbReference>
<gene>
    <name evidence="10" type="ORF">H1R19_05245</name>
</gene>
<feature type="transmembrane region" description="Helical" evidence="8">
    <location>
        <begin position="89"/>
        <end position="108"/>
    </location>
</feature>
<feature type="transmembrane region" description="Helical" evidence="8">
    <location>
        <begin position="21"/>
        <end position="37"/>
    </location>
</feature>
<keyword evidence="3" id="KW-0813">Transport</keyword>
<dbReference type="CDD" id="cd17502">
    <property type="entry name" value="MFS_Azr1_MDR_like"/>
    <property type="match status" value="1"/>
</dbReference>
<keyword evidence="11" id="KW-1185">Reference proteome</keyword>
<dbReference type="InterPro" id="IPR011701">
    <property type="entry name" value="MFS"/>
</dbReference>
<feature type="transmembrane region" description="Helical" evidence="8">
    <location>
        <begin position="177"/>
        <end position="198"/>
    </location>
</feature>
<feature type="transmembrane region" description="Helical" evidence="8">
    <location>
        <begin position="147"/>
        <end position="165"/>
    </location>
</feature>
<evidence type="ECO:0000256" key="1">
    <source>
        <dbReference type="ARBA" id="ARBA00004651"/>
    </source>
</evidence>
<dbReference type="GO" id="GO:0022857">
    <property type="term" value="F:transmembrane transporter activity"/>
    <property type="evidence" value="ECO:0007669"/>
    <property type="project" value="InterPro"/>
</dbReference>
<keyword evidence="6 8" id="KW-1133">Transmembrane helix</keyword>
<evidence type="ECO:0000256" key="8">
    <source>
        <dbReference type="SAM" id="Phobius"/>
    </source>
</evidence>
<feature type="transmembrane region" description="Helical" evidence="8">
    <location>
        <begin position="114"/>
        <end position="135"/>
    </location>
</feature>
<evidence type="ECO:0000313" key="10">
    <source>
        <dbReference type="EMBL" id="QMT02560.1"/>
    </source>
</evidence>
<evidence type="ECO:0000256" key="7">
    <source>
        <dbReference type="ARBA" id="ARBA00023136"/>
    </source>
</evidence>
<dbReference type="InterPro" id="IPR036388">
    <property type="entry name" value="WH-like_DNA-bd_sf"/>
</dbReference>
<evidence type="ECO:0000256" key="6">
    <source>
        <dbReference type="ARBA" id="ARBA00022989"/>
    </source>
</evidence>
<keyword evidence="5 8" id="KW-0812">Transmembrane</keyword>
<reference evidence="11" key="1">
    <citation type="submission" date="2020-07" db="EMBL/GenBank/DDBJ databases">
        <title>novel species isolated from the respiratory tract of Marmot.</title>
        <authorList>
            <person name="Zhang G."/>
        </authorList>
    </citation>
    <scope>NUCLEOTIDE SEQUENCE [LARGE SCALE GENOMIC DNA]</scope>
    <source>
        <strain evidence="11">686</strain>
    </source>
</reference>
<protein>
    <submittedName>
        <fullName evidence="10">MFS transporter</fullName>
    </submittedName>
</protein>
<feature type="transmembrane region" description="Helical" evidence="8">
    <location>
        <begin position="370"/>
        <end position="392"/>
    </location>
</feature>
<dbReference type="GO" id="GO:0005886">
    <property type="term" value="C:plasma membrane"/>
    <property type="evidence" value="ECO:0007669"/>
    <property type="project" value="UniProtKB-SubCell"/>
</dbReference>
<evidence type="ECO:0000259" key="9">
    <source>
        <dbReference type="PROSITE" id="PS50850"/>
    </source>
</evidence>
<comment type="similarity">
    <text evidence="2">Belongs to the major facilitator superfamily. TCR/Tet family.</text>
</comment>
<dbReference type="PANTHER" id="PTHR23501:SF197">
    <property type="entry name" value="COMD"/>
    <property type="match status" value="1"/>
</dbReference>
<dbReference type="EMBL" id="CP059491">
    <property type="protein sequence ID" value="QMT02560.1"/>
    <property type="molecule type" value="Genomic_DNA"/>
</dbReference>
<evidence type="ECO:0000256" key="2">
    <source>
        <dbReference type="ARBA" id="ARBA00007520"/>
    </source>
</evidence>
<keyword evidence="4" id="KW-1003">Cell membrane</keyword>
<name>A0A7D7LT00_9ACTN</name>
<evidence type="ECO:0000313" key="11">
    <source>
        <dbReference type="Proteomes" id="UP000515663"/>
    </source>
</evidence>
<feature type="transmembrane region" description="Helical" evidence="8">
    <location>
        <begin position="313"/>
        <end position="335"/>
    </location>
</feature>
<dbReference type="PRINTS" id="PR01036">
    <property type="entry name" value="TCRTETB"/>
</dbReference>
<dbReference type="RefSeq" id="WP_188331747.1">
    <property type="nucleotide sequence ID" value="NZ_CP059491.1"/>
</dbReference>
<proteinExistence type="inferred from homology"/>
<dbReference type="AlphaFoldDB" id="A0A7D7LT00"/>
<dbReference type="InterPro" id="IPR004638">
    <property type="entry name" value="EmrB-like"/>
</dbReference>
<dbReference type="PANTHER" id="PTHR23501">
    <property type="entry name" value="MAJOR FACILITATOR SUPERFAMILY"/>
    <property type="match status" value="1"/>
</dbReference>
<feature type="transmembrane region" description="Helical" evidence="8">
    <location>
        <begin position="404"/>
        <end position="427"/>
    </location>
</feature>
<feature type="domain" description="Major facilitator superfamily (MFS) profile" evidence="9">
    <location>
        <begin position="24"/>
        <end position="503"/>
    </location>
</feature>
<feature type="transmembrane region" description="Helical" evidence="8">
    <location>
        <begin position="57"/>
        <end position="77"/>
    </location>
</feature>
<dbReference type="InterPro" id="IPR036390">
    <property type="entry name" value="WH_DNA-bd_sf"/>
</dbReference>
<dbReference type="Proteomes" id="UP000515663">
    <property type="component" value="Chromosome"/>
</dbReference>